<name>A0AAP0K509_9MAGN</name>
<dbReference type="EMBL" id="JBBNAE010000002">
    <property type="protein sequence ID" value="KAK9145289.1"/>
    <property type="molecule type" value="Genomic_DNA"/>
</dbReference>
<feature type="compositionally biased region" description="Polar residues" evidence="1">
    <location>
        <begin position="124"/>
        <end position="135"/>
    </location>
</feature>
<protein>
    <submittedName>
        <fullName evidence="2">Uncharacterized protein</fullName>
    </submittedName>
</protein>
<keyword evidence="3" id="KW-1185">Reference proteome</keyword>
<sequence>MFAALWARTSTMTEFCGHFNWLTTSQATWAISTSAISGLSLGCGERCRGDEWGWLTVVVIGGVRKGLSFLWMNNKTVGWLGAIVLDSGRFPIPCGEAGFANELVSEEESSHWKEGYLDRPWQCGQSSRNESTQSGDYHIQHVDANP</sequence>
<evidence type="ECO:0000256" key="1">
    <source>
        <dbReference type="SAM" id="MobiDB-lite"/>
    </source>
</evidence>
<organism evidence="2 3">
    <name type="scientific">Stephania japonica</name>
    <dbReference type="NCBI Taxonomy" id="461633"/>
    <lineage>
        <taxon>Eukaryota</taxon>
        <taxon>Viridiplantae</taxon>
        <taxon>Streptophyta</taxon>
        <taxon>Embryophyta</taxon>
        <taxon>Tracheophyta</taxon>
        <taxon>Spermatophyta</taxon>
        <taxon>Magnoliopsida</taxon>
        <taxon>Ranunculales</taxon>
        <taxon>Menispermaceae</taxon>
        <taxon>Menispermoideae</taxon>
        <taxon>Cissampelideae</taxon>
        <taxon>Stephania</taxon>
    </lineage>
</organism>
<evidence type="ECO:0000313" key="3">
    <source>
        <dbReference type="Proteomes" id="UP001417504"/>
    </source>
</evidence>
<feature type="region of interest" description="Disordered" evidence="1">
    <location>
        <begin position="124"/>
        <end position="146"/>
    </location>
</feature>
<accession>A0AAP0K509</accession>
<gene>
    <name evidence="2" type="ORF">Sjap_005192</name>
</gene>
<proteinExistence type="predicted"/>
<dbReference type="Proteomes" id="UP001417504">
    <property type="component" value="Unassembled WGS sequence"/>
</dbReference>
<comment type="caution">
    <text evidence="2">The sequence shown here is derived from an EMBL/GenBank/DDBJ whole genome shotgun (WGS) entry which is preliminary data.</text>
</comment>
<evidence type="ECO:0000313" key="2">
    <source>
        <dbReference type="EMBL" id="KAK9145289.1"/>
    </source>
</evidence>
<dbReference type="AlphaFoldDB" id="A0AAP0K509"/>
<reference evidence="2 3" key="1">
    <citation type="submission" date="2024-01" db="EMBL/GenBank/DDBJ databases">
        <title>Genome assemblies of Stephania.</title>
        <authorList>
            <person name="Yang L."/>
        </authorList>
    </citation>
    <scope>NUCLEOTIDE SEQUENCE [LARGE SCALE GENOMIC DNA]</scope>
    <source>
        <strain evidence="2">QJT</strain>
        <tissue evidence="2">Leaf</tissue>
    </source>
</reference>